<feature type="non-terminal residue" evidence="11">
    <location>
        <position position="1"/>
    </location>
</feature>
<dbReference type="OrthoDB" id="430354at2759"/>
<evidence type="ECO:0000313" key="11">
    <source>
        <dbReference type="EMBL" id="ORY83960.1"/>
    </source>
</evidence>
<dbReference type="AlphaFoldDB" id="A0A1Y2FJ43"/>
<evidence type="ECO:0000256" key="2">
    <source>
        <dbReference type="ARBA" id="ARBA00009105"/>
    </source>
</evidence>
<name>A0A1Y2FJ43_9FUNG</name>
<dbReference type="InterPro" id="IPR029044">
    <property type="entry name" value="Nucleotide-diphossugar_trans"/>
</dbReference>
<evidence type="ECO:0000256" key="1">
    <source>
        <dbReference type="ARBA" id="ARBA00004606"/>
    </source>
</evidence>
<evidence type="ECO:0000256" key="10">
    <source>
        <dbReference type="SAM" id="Phobius"/>
    </source>
</evidence>
<keyword evidence="4" id="KW-0808">Transferase</keyword>
<keyword evidence="7 10" id="KW-1133">Transmembrane helix</keyword>
<keyword evidence="9" id="KW-0325">Glycoprotein</keyword>
<organism evidence="11 12">
    <name type="scientific">Neocallimastix californiae</name>
    <dbReference type="NCBI Taxonomy" id="1754190"/>
    <lineage>
        <taxon>Eukaryota</taxon>
        <taxon>Fungi</taxon>
        <taxon>Fungi incertae sedis</taxon>
        <taxon>Chytridiomycota</taxon>
        <taxon>Chytridiomycota incertae sedis</taxon>
        <taxon>Neocallimastigomycetes</taxon>
        <taxon>Neocallimastigales</taxon>
        <taxon>Neocallimastigaceae</taxon>
        <taxon>Neocallimastix</taxon>
    </lineage>
</organism>
<comment type="caution">
    <text evidence="11">The sequence shown here is derived from an EMBL/GenBank/DDBJ whole genome shotgun (WGS) entry which is preliminary data.</text>
</comment>
<dbReference type="GO" id="GO:0006493">
    <property type="term" value="P:protein O-linked glycosylation"/>
    <property type="evidence" value="ECO:0007669"/>
    <property type="project" value="TreeGrafter"/>
</dbReference>
<keyword evidence="3" id="KW-0328">Glycosyltransferase</keyword>
<dbReference type="PANTHER" id="PTHR31392">
    <property type="entry name" value="ALPHA-1,3-MANNOSYLTRANSFERASE MNN1-RELATED"/>
    <property type="match status" value="1"/>
</dbReference>
<proteinExistence type="inferred from homology"/>
<dbReference type="Proteomes" id="UP000193920">
    <property type="component" value="Unassembled WGS sequence"/>
</dbReference>
<evidence type="ECO:0000256" key="7">
    <source>
        <dbReference type="ARBA" id="ARBA00022989"/>
    </source>
</evidence>
<dbReference type="SUPFAM" id="SSF53448">
    <property type="entry name" value="Nucleotide-diphospho-sugar transferases"/>
    <property type="match status" value="1"/>
</dbReference>
<dbReference type="EMBL" id="MCOG01000006">
    <property type="protein sequence ID" value="ORY83960.1"/>
    <property type="molecule type" value="Genomic_DNA"/>
</dbReference>
<dbReference type="InterPro" id="IPR022751">
    <property type="entry name" value="Alpha_mannosyltransferase"/>
</dbReference>
<dbReference type="PANTHER" id="PTHR31392:SF1">
    <property type="entry name" value="ALPHA-1,3-MANNOSYLTRANSFERASE MNN1-RELATED"/>
    <property type="match status" value="1"/>
</dbReference>
<evidence type="ECO:0000256" key="5">
    <source>
        <dbReference type="ARBA" id="ARBA00022692"/>
    </source>
</evidence>
<keyword evidence="12" id="KW-1185">Reference proteome</keyword>
<dbReference type="GO" id="GO:0016020">
    <property type="term" value="C:membrane"/>
    <property type="evidence" value="ECO:0007669"/>
    <property type="project" value="UniProtKB-SubCell"/>
</dbReference>
<accession>A0A1Y2FJ43</accession>
<comment type="subcellular location">
    <subcellularLocation>
        <location evidence="1">Membrane</location>
        <topology evidence="1">Single-pass type II membrane protein</topology>
    </subcellularLocation>
</comment>
<evidence type="ECO:0000256" key="8">
    <source>
        <dbReference type="ARBA" id="ARBA00023136"/>
    </source>
</evidence>
<dbReference type="GO" id="GO:0000033">
    <property type="term" value="F:alpha-1,3-mannosyltransferase activity"/>
    <property type="evidence" value="ECO:0007669"/>
    <property type="project" value="TreeGrafter"/>
</dbReference>
<evidence type="ECO:0000256" key="6">
    <source>
        <dbReference type="ARBA" id="ARBA00022968"/>
    </source>
</evidence>
<evidence type="ECO:0000313" key="12">
    <source>
        <dbReference type="Proteomes" id="UP000193920"/>
    </source>
</evidence>
<protein>
    <recommendedName>
        <fullName evidence="13">Nucleotide-diphospho-sugar transferase</fullName>
    </recommendedName>
</protein>
<keyword evidence="5 10" id="KW-0812">Transmembrane</keyword>
<gene>
    <name evidence="11" type="ORF">LY90DRAFT_663665</name>
</gene>
<feature type="transmembrane region" description="Helical" evidence="10">
    <location>
        <begin position="14"/>
        <end position="35"/>
    </location>
</feature>
<dbReference type="Pfam" id="PF11051">
    <property type="entry name" value="Mannosyl_trans3"/>
    <property type="match status" value="1"/>
</dbReference>
<sequence>MKYIYFILRKKTKFIYYVVVSLIILSLVFWSYLFFQRYRDEYNKFIFSNGIHENSISEISKNKTSIDIKDQKGHHDENLNSSKEIDSKGIDSEIEVNNNEKVIEEIERIITNGNINDQEDENSILLLKELSNKYNNETIENEKTLGKWLQELILDPLQPKEFIKLRKREELHTQLWGSIFGKNNTIMNAEELIKYKQKLIEESAFLSQDHINNSNLPLNKKLFAMIHRSLYPWLYGHHYNSLGDIIKSSNGKGIVICVGNKYIRYASSIIDSLRYVIETKLPIEIMYYGKDDLHQHYINFFRRLKDIYITDLSTFFDNDIVGIKGWAIKPFAVLASRFEEVILIDADSFYLRDPIELYDEKGYQEKGTLFFKDRTLHPGSHIGIKWLKSWMIDPLPETRELRFWKEASRHEVESSTVVIHKTKTLLGLLNVCKLNEKMIRKSIMYRMVHGDKETFWIGFDMARQSYHLNPLPVAFVGDLVEFDEENNGQSSWNICGHNGHLLEKNKLFFWNGSLVKTKMEVILEEDIIRFRGYAMEGKDNTWSDDLFCMTLKDDQEITPLSNEEMEIYEEIVERGELLSIIIPP</sequence>
<dbReference type="STRING" id="1754190.A0A1Y2FJ43"/>
<evidence type="ECO:0000256" key="9">
    <source>
        <dbReference type="ARBA" id="ARBA00023180"/>
    </source>
</evidence>
<evidence type="ECO:0008006" key="13">
    <source>
        <dbReference type="Google" id="ProtNLM"/>
    </source>
</evidence>
<reference evidence="11 12" key="1">
    <citation type="submission" date="2016-08" db="EMBL/GenBank/DDBJ databases">
        <title>A Parts List for Fungal Cellulosomes Revealed by Comparative Genomics.</title>
        <authorList>
            <consortium name="DOE Joint Genome Institute"/>
            <person name="Haitjema C.H."/>
            <person name="Gilmore S.P."/>
            <person name="Henske J.K."/>
            <person name="Solomon K.V."/>
            <person name="De Groot R."/>
            <person name="Kuo A."/>
            <person name="Mondo S.J."/>
            <person name="Salamov A.A."/>
            <person name="Labutti K."/>
            <person name="Zhao Z."/>
            <person name="Chiniquy J."/>
            <person name="Barry K."/>
            <person name="Brewer H.M."/>
            <person name="Purvine S.O."/>
            <person name="Wright A.T."/>
            <person name="Boxma B."/>
            <person name="Van Alen T."/>
            <person name="Hackstein J.H."/>
            <person name="Baker S.E."/>
            <person name="Grigoriev I.V."/>
            <person name="O'Malley M.A."/>
        </authorList>
    </citation>
    <scope>NUCLEOTIDE SEQUENCE [LARGE SCALE GENOMIC DNA]</scope>
    <source>
        <strain evidence="11 12">G1</strain>
    </source>
</reference>
<evidence type="ECO:0000256" key="3">
    <source>
        <dbReference type="ARBA" id="ARBA00022676"/>
    </source>
</evidence>
<dbReference type="GO" id="GO:0005794">
    <property type="term" value="C:Golgi apparatus"/>
    <property type="evidence" value="ECO:0007669"/>
    <property type="project" value="TreeGrafter"/>
</dbReference>
<keyword evidence="8 10" id="KW-0472">Membrane</keyword>
<keyword evidence="6" id="KW-0735">Signal-anchor</keyword>
<evidence type="ECO:0000256" key="4">
    <source>
        <dbReference type="ARBA" id="ARBA00022679"/>
    </source>
</evidence>
<comment type="similarity">
    <text evidence="2">Belongs to the MNN1/MNT family.</text>
</comment>